<dbReference type="Gene3D" id="3.10.450.40">
    <property type="match status" value="1"/>
</dbReference>
<evidence type="ECO:0000313" key="2">
    <source>
        <dbReference type="Proteomes" id="UP001223586"/>
    </source>
</evidence>
<sequence length="143" mass="16241">MALTPKHSSKALDDYIDNVELADAPKPEPSLAYRFDFETGRISGVVDEMEALKQFIRKALITRRSRYLIYDDDYGCEIPGLLGEDVTDGYLQSEIPRMVREALVYDDRIEDVTNIVVTRKNDSVFIQFTVISIFGDIDEGVVL</sequence>
<dbReference type="SUPFAM" id="SSF160719">
    <property type="entry name" value="gpW/gp25-like"/>
    <property type="match status" value="1"/>
</dbReference>
<dbReference type="RefSeq" id="WP_307225783.1">
    <property type="nucleotide sequence ID" value="NZ_JAUSTT010000001.1"/>
</dbReference>
<evidence type="ECO:0000313" key="1">
    <source>
        <dbReference type="EMBL" id="MDQ0174371.1"/>
    </source>
</evidence>
<organism evidence="1 2">
    <name type="scientific">Bacillus chungangensis</name>
    <dbReference type="NCBI Taxonomy" id="587633"/>
    <lineage>
        <taxon>Bacteria</taxon>
        <taxon>Bacillati</taxon>
        <taxon>Bacillota</taxon>
        <taxon>Bacilli</taxon>
        <taxon>Bacillales</taxon>
        <taxon>Bacillaceae</taxon>
        <taxon>Bacillus</taxon>
    </lineage>
</organism>
<dbReference type="Pfam" id="PF10934">
    <property type="entry name" value="Sheath_initiator"/>
    <property type="match status" value="1"/>
</dbReference>
<name>A0ABT9WM95_9BACI</name>
<accession>A0ABT9WM95</accession>
<gene>
    <name evidence="1" type="ORF">J2S08_000202</name>
</gene>
<protein>
    <submittedName>
        <fullName evidence="1">Phage baseplate assembly protein W</fullName>
    </submittedName>
</protein>
<keyword evidence="2" id="KW-1185">Reference proteome</keyword>
<dbReference type="EMBL" id="JAUSTT010000001">
    <property type="protein sequence ID" value="MDQ0174371.1"/>
    <property type="molecule type" value="Genomic_DNA"/>
</dbReference>
<dbReference type="Proteomes" id="UP001223586">
    <property type="component" value="Unassembled WGS sequence"/>
</dbReference>
<comment type="caution">
    <text evidence="1">The sequence shown here is derived from an EMBL/GenBank/DDBJ whole genome shotgun (WGS) entry which is preliminary data.</text>
</comment>
<reference evidence="1 2" key="1">
    <citation type="submission" date="2023-07" db="EMBL/GenBank/DDBJ databases">
        <title>Genomic Encyclopedia of Type Strains, Phase IV (KMG-IV): sequencing the most valuable type-strain genomes for metagenomic binning, comparative biology and taxonomic classification.</title>
        <authorList>
            <person name="Goeker M."/>
        </authorList>
    </citation>
    <scope>NUCLEOTIDE SEQUENCE [LARGE SCALE GENOMIC DNA]</scope>
    <source>
        <strain evidence="1 2">DSM 23837</strain>
    </source>
</reference>
<dbReference type="InterPro" id="IPR020288">
    <property type="entry name" value="Sheath_initiator"/>
</dbReference>
<proteinExistence type="predicted"/>